<evidence type="ECO:0000256" key="2">
    <source>
        <dbReference type="HAMAP-Rule" id="MF_02087"/>
    </source>
</evidence>
<evidence type="ECO:0000259" key="5">
    <source>
        <dbReference type="Pfam" id="PF01168"/>
    </source>
</evidence>
<dbReference type="Proteomes" id="UP000447545">
    <property type="component" value="Unassembled WGS sequence"/>
</dbReference>
<keyword evidence="1 2" id="KW-0663">Pyridoxal phosphate</keyword>
<protein>
    <recommendedName>
        <fullName evidence="2">Pyridoxal phosphate homeostasis protein</fullName>
        <shortName evidence="2">PLP homeostasis protein</shortName>
    </recommendedName>
</protein>
<dbReference type="EMBL" id="WJYA01000001">
    <property type="protein sequence ID" value="MTE25358.1"/>
    <property type="molecule type" value="Genomic_DNA"/>
</dbReference>
<feature type="modified residue" description="N6-(pyridoxal phosphate)lysine" evidence="2 3">
    <location>
        <position position="25"/>
    </location>
</feature>
<keyword evidence="7" id="KW-1185">Reference proteome</keyword>
<comment type="function">
    <text evidence="2">Pyridoxal 5'-phosphate (PLP)-binding protein, which is involved in PLP homeostasis.</text>
</comment>
<dbReference type="Gene3D" id="3.20.20.10">
    <property type="entry name" value="Alanine racemase"/>
    <property type="match status" value="1"/>
</dbReference>
<dbReference type="FunFam" id="3.20.20.10:FF:000018">
    <property type="entry name" value="Pyridoxal phosphate homeostasis protein"/>
    <property type="match status" value="1"/>
</dbReference>
<dbReference type="HAMAP" id="MF_02087">
    <property type="entry name" value="PLP_homeostasis"/>
    <property type="match status" value="1"/>
</dbReference>
<sequence length="222" mass="25019">MSIKENLQNIKSSIPEDVTLVAVSKTKPVSDLMEAYNAGQRIFGENKIQEMADKYEDIPKDVEWHMIGHVQRNKVKYMAEFVSLIHGVDSFKLLKEINKRAKSHDRVIDCLLQIKIAEEDSKFGMSAKDASSLLQSEAFSELKNIRIVGLMGMATFTDDMKQVESEFKFLKSTFDALKPLQTKNCQLQTISMGMSGDYQLAIDCGSNMIRVGSSIFGARNYN</sequence>
<dbReference type="CDD" id="cd00635">
    <property type="entry name" value="PLPDE_III_YBL036c_like"/>
    <property type="match status" value="1"/>
</dbReference>
<dbReference type="GO" id="GO:0030170">
    <property type="term" value="F:pyridoxal phosphate binding"/>
    <property type="evidence" value="ECO:0007669"/>
    <property type="project" value="UniProtKB-UniRule"/>
</dbReference>
<evidence type="ECO:0000313" key="6">
    <source>
        <dbReference type="EMBL" id="MTE25358.1"/>
    </source>
</evidence>
<evidence type="ECO:0000256" key="1">
    <source>
        <dbReference type="ARBA" id="ARBA00022898"/>
    </source>
</evidence>
<evidence type="ECO:0000256" key="3">
    <source>
        <dbReference type="PIRSR" id="PIRSR004848-1"/>
    </source>
</evidence>
<reference evidence="6 7" key="1">
    <citation type="submission" date="2019-11" db="EMBL/GenBank/DDBJ databases">
        <title>Winogradskyella ouciana sp. nov., isolated from the hadal seawater of the Mariana Trench.</title>
        <authorList>
            <person name="Liu R."/>
        </authorList>
    </citation>
    <scope>NUCLEOTIDE SEQUENCE [LARGE SCALE GENOMIC DNA]</scope>
    <source>
        <strain evidence="6 7">ZXX205</strain>
    </source>
</reference>
<dbReference type="InterPro" id="IPR001608">
    <property type="entry name" value="Ala_racemase_N"/>
</dbReference>
<comment type="cofactor">
    <cofactor evidence="3">
        <name>pyridoxal 5'-phosphate</name>
        <dbReference type="ChEBI" id="CHEBI:597326"/>
    </cofactor>
</comment>
<dbReference type="RefSeq" id="WP_155087205.1">
    <property type="nucleotide sequence ID" value="NZ_WJYA01000001.1"/>
</dbReference>
<gene>
    <name evidence="6" type="ORF">F1003_00305</name>
</gene>
<dbReference type="InterPro" id="IPR029066">
    <property type="entry name" value="PLP-binding_barrel"/>
</dbReference>
<feature type="domain" description="Alanine racemase N-terminal" evidence="5">
    <location>
        <begin position="2"/>
        <end position="219"/>
    </location>
</feature>
<evidence type="ECO:0000313" key="7">
    <source>
        <dbReference type="Proteomes" id="UP000447545"/>
    </source>
</evidence>
<dbReference type="PANTHER" id="PTHR10146:SF14">
    <property type="entry name" value="PYRIDOXAL PHOSPHATE HOMEOSTASIS PROTEIN"/>
    <property type="match status" value="1"/>
</dbReference>
<organism evidence="6 7">
    <name type="scientific">Winogradskyella ouciana</name>
    <dbReference type="NCBI Taxonomy" id="2608631"/>
    <lineage>
        <taxon>Bacteria</taxon>
        <taxon>Pseudomonadati</taxon>
        <taxon>Bacteroidota</taxon>
        <taxon>Flavobacteriia</taxon>
        <taxon>Flavobacteriales</taxon>
        <taxon>Flavobacteriaceae</taxon>
        <taxon>Winogradskyella</taxon>
    </lineage>
</organism>
<name>A0A7K1GAE3_9FLAO</name>
<proteinExistence type="inferred from homology"/>
<comment type="caution">
    <text evidence="6">The sequence shown here is derived from an EMBL/GenBank/DDBJ whole genome shotgun (WGS) entry which is preliminary data.</text>
</comment>
<dbReference type="InterPro" id="IPR011078">
    <property type="entry name" value="PyrdxlP_homeostasis"/>
</dbReference>
<evidence type="ECO:0000256" key="4">
    <source>
        <dbReference type="RuleBase" id="RU004514"/>
    </source>
</evidence>
<accession>A0A7K1GAE3</accession>
<dbReference type="SUPFAM" id="SSF51419">
    <property type="entry name" value="PLP-binding barrel"/>
    <property type="match status" value="1"/>
</dbReference>
<dbReference type="AlphaFoldDB" id="A0A7K1GAE3"/>
<dbReference type="Pfam" id="PF01168">
    <property type="entry name" value="Ala_racemase_N"/>
    <property type="match status" value="1"/>
</dbReference>
<dbReference type="NCBIfam" id="TIGR00044">
    <property type="entry name" value="YggS family pyridoxal phosphate-dependent enzyme"/>
    <property type="match status" value="1"/>
</dbReference>
<dbReference type="PIRSF" id="PIRSF004848">
    <property type="entry name" value="YBL036c_PLPDEIII"/>
    <property type="match status" value="1"/>
</dbReference>
<dbReference type="PANTHER" id="PTHR10146">
    <property type="entry name" value="PROLINE SYNTHETASE CO-TRANSCRIBED BACTERIAL HOMOLOG PROTEIN"/>
    <property type="match status" value="1"/>
</dbReference>
<comment type="similarity">
    <text evidence="2 4">Belongs to the pyridoxal phosphate-binding protein YggS/PROSC family.</text>
</comment>